<name>A0AA41Z9D0_9HYPH</name>
<reference evidence="1" key="1">
    <citation type="submission" date="2022-05" db="EMBL/GenBank/DDBJ databases">
        <authorList>
            <person name="Pankratov T."/>
        </authorList>
    </citation>
    <scope>NUCLEOTIDE SEQUENCE</scope>
    <source>
        <strain evidence="1">BP6-180914</strain>
    </source>
</reference>
<dbReference type="PANTHER" id="PTHR42815">
    <property type="entry name" value="FAD-BINDING, PUTATIVE (AFU_ORTHOLOGUE AFUA_6G07600)-RELATED"/>
    <property type="match status" value="1"/>
</dbReference>
<evidence type="ECO:0000313" key="1">
    <source>
        <dbReference type="EMBL" id="MCW6511712.1"/>
    </source>
</evidence>
<dbReference type="AlphaFoldDB" id="A0AA41Z9D0"/>
<dbReference type="InterPro" id="IPR012349">
    <property type="entry name" value="Split_barrel_FMN-bd"/>
</dbReference>
<dbReference type="PANTHER" id="PTHR42815:SF2">
    <property type="entry name" value="FAD-BINDING, PUTATIVE (AFU_ORTHOLOGUE AFUA_6G07600)-RELATED"/>
    <property type="match status" value="1"/>
</dbReference>
<accession>A0AA41Z9D0</accession>
<sequence length="216" mass="24099">MHAPDLFGRDVFMAHRYADIAFTGPVKNVQEVMGSRGAYARRDSGPETNNRLGLIEADYIAARDGLYIASVSDAGWPYVQFRGGPPGFLRVLTDQELGFADFRGNRQYITTGNVAGNDRVSLFLMDYKNRRRLKIFGRMRASQLSDNPKLAERLKVPGYPAIIERAFLITVEAFDWNCPQHITPRYTEAEIAHIFAGVRGKGSEDCGTAFSAALEE</sequence>
<dbReference type="SUPFAM" id="SSF50475">
    <property type="entry name" value="FMN-binding split barrel"/>
    <property type="match status" value="1"/>
</dbReference>
<dbReference type="Proteomes" id="UP001165667">
    <property type="component" value="Unassembled WGS sequence"/>
</dbReference>
<evidence type="ECO:0000313" key="2">
    <source>
        <dbReference type="Proteomes" id="UP001165667"/>
    </source>
</evidence>
<protein>
    <submittedName>
        <fullName evidence="1">Pyridoxamine 5'-phosphate oxidase family protein</fullName>
    </submittedName>
</protein>
<gene>
    <name evidence="1" type="ORF">M8523_27480</name>
</gene>
<organism evidence="1 2">
    <name type="scientific">Lichenifustis flavocetrariae</name>
    <dbReference type="NCBI Taxonomy" id="2949735"/>
    <lineage>
        <taxon>Bacteria</taxon>
        <taxon>Pseudomonadati</taxon>
        <taxon>Pseudomonadota</taxon>
        <taxon>Alphaproteobacteria</taxon>
        <taxon>Hyphomicrobiales</taxon>
        <taxon>Lichenihabitantaceae</taxon>
        <taxon>Lichenifustis</taxon>
    </lineage>
</organism>
<dbReference type="EMBL" id="JAMOIM010000031">
    <property type="protein sequence ID" value="MCW6511712.1"/>
    <property type="molecule type" value="Genomic_DNA"/>
</dbReference>
<proteinExistence type="predicted"/>
<comment type="caution">
    <text evidence="1">The sequence shown here is derived from an EMBL/GenBank/DDBJ whole genome shotgun (WGS) entry which is preliminary data.</text>
</comment>
<dbReference type="Gene3D" id="2.30.110.10">
    <property type="entry name" value="Electron Transport, Fmn-binding Protein, Chain A"/>
    <property type="match status" value="1"/>
</dbReference>
<keyword evidence="2" id="KW-1185">Reference proteome</keyword>